<reference evidence="2" key="1">
    <citation type="journal article" date="2014" name="Genome Announc.">
        <title>Draft genome sequence of Weissella oryzae SG25T, isolated from fermented rice grains.</title>
        <authorList>
            <person name="Tanizawa Y."/>
            <person name="Fujisawa T."/>
            <person name="Mochizuki T."/>
            <person name="Kaminuma E."/>
            <person name="Suzuki Y."/>
            <person name="Nakamura Y."/>
            <person name="Tohno M."/>
        </authorList>
    </citation>
    <scope>NUCLEOTIDE SEQUENCE [LARGE SCALE GENOMIC DNA]</scope>
    <source>
        <strain evidence="2">DSM 25784 / JCM 18191 / LMG 30913 / SG25</strain>
    </source>
</reference>
<evidence type="ECO:0000313" key="1">
    <source>
        <dbReference type="EMBL" id="GAK31019.1"/>
    </source>
</evidence>
<dbReference type="STRING" id="1329250.WOSG25_061490"/>
<keyword evidence="2" id="KW-1185">Reference proteome</keyword>
<evidence type="ECO:0000313" key="2">
    <source>
        <dbReference type="Proteomes" id="UP000030643"/>
    </source>
</evidence>
<protein>
    <submittedName>
        <fullName evidence="1">Uncharacterized protein</fullName>
    </submittedName>
</protein>
<dbReference type="RefSeq" id="WP_052348555.1">
    <property type="nucleotide sequence ID" value="NZ_DF820489.1"/>
</dbReference>
<proteinExistence type="predicted"/>
<name>A0A069CU35_WEIOS</name>
<dbReference type="OrthoDB" id="2243822at2"/>
<dbReference type="EMBL" id="DF820489">
    <property type="protein sequence ID" value="GAK31019.1"/>
    <property type="molecule type" value="Genomic_DNA"/>
</dbReference>
<accession>A0A069CU35</accession>
<dbReference type="Proteomes" id="UP000030643">
    <property type="component" value="Unassembled WGS sequence"/>
</dbReference>
<organism evidence="1 2">
    <name type="scientific">Weissella oryzae (strain DSM 25784 / JCM 18191 / LMG 30913 / SG25)</name>
    <dbReference type="NCBI Taxonomy" id="1329250"/>
    <lineage>
        <taxon>Bacteria</taxon>
        <taxon>Bacillati</taxon>
        <taxon>Bacillota</taxon>
        <taxon>Bacilli</taxon>
        <taxon>Lactobacillales</taxon>
        <taxon>Lactobacillaceae</taxon>
        <taxon>Weissella</taxon>
    </lineage>
</organism>
<gene>
    <name evidence="1" type="ORF">WOSG25_061490</name>
</gene>
<sequence length="132" mass="15516">MADKVDKLLQRFFKGDLELAIRSRKKLLAVRHDVDENIGGGRAQYKYNNAVESMLITQELDPELRVMEHQLEICIMWTQGMDETRYATLKSIYTKEMTWTKATFEYKVSISTIRDWRNELKRSVAEYAFAGQ</sequence>
<dbReference type="AlphaFoldDB" id="A0A069CU35"/>